<evidence type="ECO:0000256" key="1">
    <source>
        <dbReference type="SAM" id="Phobius"/>
    </source>
</evidence>
<organism evidence="4 6">
    <name type="scientific">Xanthomonas fragariae</name>
    <dbReference type="NCBI Taxonomy" id="48664"/>
    <lineage>
        <taxon>Bacteria</taxon>
        <taxon>Pseudomonadati</taxon>
        <taxon>Pseudomonadota</taxon>
        <taxon>Gammaproteobacteria</taxon>
        <taxon>Lysobacterales</taxon>
        <taxon>Lysobacteraceae</taxon>
        <taxon>Xanthomonas</taxon>
    </lineage>
</organism>
<dbReference type="AlphaFoldDB" id="A0A1Y6HID5"/>
<dbReference type="eggNOG" id="COG3755">
    <property type="taxonomic scope" value="Bacteria"/>
</dbReference>
<reference evidence="4 6" key="1">
    <citation type="submission" date="2017-05" db="EMBL/GenBank/DDBJ databases">
        <authorList>
            <person name="Song R."/>
            <person name="Chenine A.L."/>
            <person name="Ruprecht R.M."/>
        </authorList>
    </citation>
    <scope>NUCLEOTIDE SEQUENCE [LARGE SCALE GENOMIC DNA]</scope>
    <source>
        <strain evidence="4">PD5205</strain>
    </source>
</reference>
<gene>
    <name evidence="4" type="ORF">PD5205_01632</name>
    <name evidence="3" type="ORF">PD885_01651</name>
</gene>
<feature type="domain" description="Lysozyme inhibitor LprI-like N-terminal" evidence="2">
    <location>
        <begin position="134"/>
        <end position="214"/>
    </location>
</feature>
<dbReference type="EMBL" id="LT853885">
    <property type="protein sequence ID" value="SMR02936.1"/>
    <property type="molecule type" value="Genomic_DNA"/>
</dbReference>
<dbReference type="Gene3D" id="1.20.1270.180">
    <property type="match status" value="1"/>
</dbReference>
<dbReference type="PANTHER" id="PTHR39176">
    <property type="entry name" value="PERIPLASMIC PROTEIN-RELATED"/>
    <property type="match status" value="1"/>
</dbReference>
<sequence length="217" mass="24689">MRLGVASDRRANWVDFFPINFSMMLIAILLAVLISGCNIQNQGNIDDGNLNLEKSRIANKFDANVKGNRRAAEIEKNSAVEAEQRRIVREQDKLLEKALNGETQQQRGELAKSVQLRFSYRQCVKNSDAVMPVLMNCNNEEYEYQDARLNKVYHRLLSKLPADEKVALKQEERDWIKQRDALCQSNGSLGGGQAEELEDRSCELNATAKRADELESR</sequence>
<dbReference type="PANTHER" id="PTHR39176:SF1">
    <property type="entry name" value="PERIPLASMIC PROTEIN"/>
    <property type="match status" value="1"/>
</dbReference>
<dbReference type="EMBL" id="LT853882">
    <property type="protein sequence ID" value="SMQ98896.1"/>
    <property type="molecule type" value="Genomic_DNA"/>
</dbReference>
<keyword evidence="5" id="KW-1185">Reference proteome</keyword>
<dbReference type="Pfam" id="PF07007">
    <property type="entry name" value="LprI"/>
    <property type="match status" value="1"/>
</dbReference>
<dbReference type="STRING" id="48664.BER92_07835"/>
<evidence type="ECO:0000313" key="4">
    <source>
        <dbReference type="EMBL" id="SMR02936.1"/>
    </source>
</evidence>
<dbReference type="Proteomes" id="UP000195877">
    <property type="component" value="Chromosome 1"/>
</dbReference>
<protein>
    <recommendedName>
        <fullName evidence="2">Lysozyme inhibitor LprI-like N-terminal domain-containing protein</fullName>
    </recommendedName>
</protein>
<keyword evidence="1" id="KW-0812">Transmembrane</keyword>
<evidence type="ECO:0000259" key="2">
    <source>
        <dbReference type="Pfam" id="PF07007"/>
    </source>
</evidence>
<keyword evidence="1" id="KW-1133">Transmembrane helix</keyword>
<evidence type="ECO:0000313" key="6">
    <source>
        <dbReference type="Proteomes" id="UP000195953"/>
    </source>
</evidence>
<feature type="transmembrane region" description="Helical" evidence="1">
    <location>
        <begin position="12"/>
        <end position="34"/>
    </location>
</feature>
<accession>A0A1Y6HID5</accession>
<reference evidence="3 5" key="2">
    <citation type="submission" date="2017-05" db="EMBL/GenBank/DDBJ databases">
        <authorList>
            <person name="Blom J."/>
        </authorList>
    </citation>
    <scope>NUCLEOTIDE SEQUENCE [LARGE SCALE GENOMIC DNA]</scope>
    <source>
        <strain evidence="3">PD885</strain>
    </source>
</reference>
<evidence type="ECO:0000313" key="3">
    <source>
        <dbReference type="EMBL" id="SMQ98896.1"/>
    </source>
</evidence>
<keyword evidence="1" id="KW-0472">Membrane</keyword>
<name>A0A1Y6HID5_9XANT</name>
<dbReference type="Proteomes" id="UP000195953">
    <property type="component" value="Chromosome 1"/>
</dbReference>
<proteinExistence type="predicted"/>
<dbReference type="InterPro" id="IPR009739">
    <property type="entry name" value="LprI-like_N"/>
</dbReference>
<evidence type="ECO:0000313" key="5">
    <source>
        <dbReference type="Proteomes" id="UP000195877"/>
    </source>
</evidence>